<reference evidence="2" key="3">
    <citation type="submission" date="2015-04" db="UniProtKB">
        <authorList>
            <consortium name="EnsemblPlants"/>
        </authorList>
    </citation>
    <scope>IDENTIFICATION</scope>
    <source>
        <strain evidence="2">cv. Jemalong A17</strain>
    </source>
</reference>
<dbReference type="EMBL" id="CM001223">
    <property type="protein sequence ID" value="KEH23535.1"/>
    <property type="molecule type" value="Genomic_DNA"/>
</dbReference>
<dbReference type="EnsemblPlants" id="KEH23535">
    <property type="protein sequence ID" value="KEH23535"/>
    <property type="gene ID" value="MTR_7g085690"/>
</dbReference>
<proteinExistence type="predicted"/>
<dbReference type="AlphaFoldDB" id="A0A072UCG0"/>
<protein>
    <submittedName>
        <fullName evidence="1 2">Uncharacterized protein</fullName>
    </submittedName>
</protein>
<organism evidence="1 3">
    <name type="scientific">Medicago truncatula</name>
    <name type="common">Barrel medic</name>
    <name type="synonym">Medicago tribuloides</name>
    <dbReference type="NCBI Taxonomy" id="3880"/>
    <lineage>
        <taxon>Eukaryota</taxon>
        <taxon>Viridiplantae</taxon>
        <taxon>Streptophyta</taxon>
        <taxon>Embryophyta</taxon>
        <taxon>Tracheophyta</taxon>
        <taxon>Spermatophyta</taxon>
        <taxon>Magnoliopsida</taxon>
        <taxon>eudicotyledons</taxon>
        <taxon>Gunneridae</taxon>
        <taxon>Pentapetalae</taxon>
        <taxon>rosids</taxon>
        <taxon>fabids</taxon>
        <taxon>Fabales</taxon>
        <taxon>Fabaceae</taxon>
        <taxon>Papilionoideae</taxon>
        <taxon>50 kb inversion clade</taxon>
        <taxon>NPAAA clade</taxon>
        <taxon>Hologalegina</taxon>
        <taxon>IRL clade</taxon>
        <taxon>Trifolieae</taxon>
        <taxon>Medicago</taxon>
    </lineage>
</organism>
<evidence type="ECO:0000313" key="3">
    <source>
        <dbReference type="Proteomes" id="UP000002051"/>
    </source>
</evidence>
<keyword evidence="3" id="KW-1185">Reference proteome</keyword>
<sequence length="77" mass="9078">MVMMMMKKKAYNDRYLDSEKKKKDDDQQTVKTRLIQWPQVVACAVASVSLVTKQEFLVVVVIDIRVMTERRKKDVEN</sequence>
<dbReference type="Proteomes" id="UP000002051">
    <property type="component" value="Unassembled WGS sequence"/>
</dbReference>
<reference evidence="1 3" key="2">
    <citation type="journal article" date="2014" name="BMC Genomics">
        <title>An improved genome release (version Mt4.0) for the model legume Medicago truncatula.</title>
        <authorList>
            <person name="Tang H."/>
            <person name="Krishnakumar V."/>
            <person name="Bidwell S."/>
            <person name="Rosen B."/>
            <person name="Chan A."/>
            <person name="Zhou S."/>
            <person name="Gentzbittel L."/>
            <person name="Childs K.L."/>
            <person name="Yandell M."/>
            <person name="Gundlach H."/>
            <person name="Mayer K.F."/>
            <person name="Schwartz D.C."/>
            <person name="Town C.D."/>
        </authorList>
    </citation>
    <scope>GENOME REANNOTATION</scope>
    <source>
        <strain evidence="1">A17</strain>
        <strain evidence="2 3">cv. Jemalong A17</strain>
    </source>
</reference>
<evidence type="ECO:0000313" key="1">
    <source>
        <dbReference type="EMBL" id="KEH23535.1"/>
    </source>
</evidence>
<evidence type="ECO:0000313" key="2">
    <source>
        <dbReference type="EnsemblPlants" id="KEH23535"/>
    </source>
</evidence>
<dbReference type="HOGENOM" id="CLU_2641909_0_0_1"/>
<reference evidence="1 3" key="1">
    <citation type="journal article" date="2011" name="Nature">
        <title>The Medicago genome provides insight into the evolution of rhizobial symbioses.</title>
        <authorList>
            <person name="Young N.D."/>
            <person name="Debelle F."/>
            <person name="Oldroyd G.E."/>
            <person name="Geurts R."/>
            <person name="Cannon S.B."/>
            <person name="Udvardi M.K."/>
            <person name="Benedito V.A."/>
            <person name="Mayer K.F."/>
            <person name="Gouzy J."/>
            <person name="Schoof H."/>
            <person name="Van de Peer Y."/>
            <person name="Proost S."/>
            <person name="Cook D.R."/>
            <person name="Meyers B.C."/>
            <person name="Spannagl M."/>
            <person name="Cheung F."/>
            <person name="De Mita S."/>
            <person name="Krishnakumar V."/>
            <person name="Gundlach H."/>
            <person name="Zhou S."/>
            <person name="Mudge J."/>
            <person name="Bharti A.K."/>
            <person name="Murray J.D."/>
            <person name="Naoumkina M.A."/>
            <person name="Rosen B."/>
            <person name="Silverstein K.A."/>
            <person name="Tang H."/>
            <person name="Rombauts S."/>
            <person name="Zhao P.X."/>
            <person name="Zhou P."/>
            <person name="Barbe V."/>
            <person name="Bardou P."/>
            <person name="Bechner M."/>
            <person name="Bellec A."/>
            <person name="Berger A."/>
            <person name="Berges H."/>
            <person name="Bidwell S."/>
            <person name="Bisseling T."/>
            <person name="Choisne N."/>
            <person name="Couloux A."/>
            <person name="Denny R."/>
            <person name="Deshpande S."/>
            <person name="Dai X."/>
            <person name="Doyle J.J."/>
            <person name="Dudez A.M."/>
            <person name="Farmer A.D."/>
            <person name="Fouteau S."/>
            <person name="Franken C."/>
            <person name="Gibelin C."/>
            <person name="Gish J."/>
            <person name="Goldstein S."/>
            <person name="Gonzalez A.J."/>
            <person name="Green P.J."/>
            <person name="Hallab A."/>
            <person name="Hartog M."/>
            <person name="Hua A."/>
            <person name="Humphray S.J."/>
            <person name="Jeong D.H."/>
            <person name="Jing Y."/>
            <person name="Jocker A."/>
            <person name="Kenton S.M."/>
            <person name="Kim D.J."/>
            <person name="Klee K."/>
            <person name="Lai H."/>
            <person name="Lang C."/>
            <person name="Lin S."/>
            <person name="Macmil S.L."/>
            <person name="Magdelenat G."/>
            <person name="Matthews L."/>
            <person name="McCorrison J."/>
            <person name="Monaghan E.L."/>
            <person name="Mun J.H."/>
            <person name="Najar F.Z."/>
            <person name="Nicholson C."/>
            <person name="Noirot C."/>
            <person name="O'Bleness M."/>
            <person name="Paule C.R."/>
            <person name="Poulain J."/>
            <person name="Prion F."/>
            <person name="Qin B."/>
            <person name="Qu C."/>
            <person name="Retzel E.F."/>
            <person name="Riddle C."/>
            <person name="Sallet E."/>
            <person name="Samain S."/>
            <person name="Samson N."/>
            <person name="Sanders I."/>
            <person name="Saurat O."/>
            <person name="Scarpelli C."/>
            <person name="Schiex T."/>
            <person name="Segurens B."/>
            <person name="Severin A.J."/>
            <person name="Sherrier D.J."/>
            <person name="Shi R."/>
            <person name="Sims S."/>
            <person name="Singer S.R."/>
            <person name="Sinharoy S."/>
            <person name="Sterck L."/>
            <person name="Viollet A."/>
            <person name="Wang B.B."/>
            <person name="Wang K."/>
            <person name="Wang M."/>
            <person name="Wang X."/>
            <person name="Warfsmann J."/>
            <person name="Weissenbach J."/>
            <person name="White D.D."/>
            <person name="White J.D."/>
            <person name="Wiley G.B."/>
            <person name="Wincker P."/>
            <person name="Xing Y."/>
            <person name="Yang L."/>
            <person name="Yao Z."/>
            <person name="Ying F."/>
            <person name="Zhai J."/>
            <person name="Zhou L."/>
            <person name="Zuber A."/>
            <person name="Denarie J."/>
            <person name="Dixon R.A."/>
            <person name="May G.D."/>
            <person name="Schwartz D.C."/>
            <person name="Rogers J."/>
            <person name="Quetier F."/>
            <person name="Town C.D."/>
            <person name="Roe B.A."/>
        </authorList>
    </citation>
    <scope>NUCLEOTIDE SEQUENCE [LARGE SCALE GENOMIC DNA]</scope>
    <source>
        <strain evidence="1">A17</strain>
        <strain evidence="2 3">cv. Jemalong A17</strain>
    </source>
</reference>
<gene>
    <name evidence="1" type="ordered locus">MTR_7g085690</name>
</gene>
<name>A0A072UCG0_MEDTR</name>
<accession>A0A072UCG0</accession>